<dbReference type="InterPro" id="IPR000601">
    <property type="entry name" value="PKD_dom"/>
</dbReference>
<dbReference type="PROSITE" id="PS50093">
    <property type="entry name" value="PKD"/>
    <property type="match status" value="1"/>
</dbReference>
<dbReference type="SUPFAM" id="SSF63829">
    <property type="entry name" value="Calcium-dependent phosphotriesterase"/>
    <property type="match status" value="1"/>
</dbReference>
<keyword evidence="11" id="KW-1185">Reference proteome</keyword>
<evidence type="ECO:0000256" key="2">
    <source>
        <dbReference type="ARBA" id="ARBA00022525"/>
    </source>
</evidence>
<dbReference type="InterPro" id="IPR013783">
    <property type="entry name" value="Ig-like_fold"/>
</dbReference>
<dbReference type="Pfam" id="PF18884">
    <property type="entry name" value="TSP3_bac"/>
    <property type="match status" value="2"/>
</dbReference>
<dbReference type="InterPro" id="IPR028974">
    <property type="entry name" value="TSP_type-3_rpt"/>
</dbReference>
<evidence type="ECO:0000259" key="9">
    <source>
        <dbReference type="PROSITE" id="PS50093"/>
    </source>
</evidence>
<sequence length="1042" mass="105313">MRSRPVPRASASLLLLAVLTAAPSVARAAASPVVDAVTVDVDPVPSNAPARVTCAAHDPAGGILAFAIRVSAGTLAGGVPQPDGSSLATVPISPATPASQSLTWLTPDLGTAVTVTCTVTGTGTRWDGKTHLTAARSIVVTTTSAQPPVIDGLIAPTGDVVSGAQATFRIAAHDPLGGTLTYDWSASGGTIAASGDTAMWTAPQQTGSYTVAVTATSSSGTARASATVNVATAAFQGSFSAGIGAPQRVAVGSDGRTWVVDAQTGDVVCFTPRGELMGRFTPPDRALAVAATAAGIAVSTGQGNIHYLDPASGRVLRTISPGPVAYGLAYDRTRNLLWAAERDMSRVRAFLPDGSSPVVLTQAGDATAGFTPLVGVTAVAVDSVSGTIWAVLFSNETGLLAHAFRYDGAWLRSAIGFGGGAGQVTRAGGAAVDASGSLYVTDMFQGHVAVVTSGGSPLGALGSFGSGPGQLNLPTDVAIAPTGDILVASQGVGRLERFGRGTPLPTCPNDADCDGMPDDWELKYGFDPHFAGDALLDADGDGLTNLEEYLRGTNPRNRDTDGDGVSDGDEIAMGTNPLDSRDQKPSLVPPSPRTSDPGLVRFSVTLKSRSSCTVSWRQRLGPTVTLRDATTFTPSFVGRTAARYQFVGSARCGSVVTPDAVLEATIRNVAPRPDAGRLAVVRPGAPVALDGRLTADANADTVSYAWDQTSGAALIGPSAGAMLNLRARQPGLSTFRLTARDGGGLNASAEVPVLVVSAPGEAPAARVTSPSAGQVGVSVQLDASASYDPTGGSATYAWQQVGGPAVTLAGAATATPSFTPAAPGRYAFEVSLATSRSRSPAARAEVLVGAGPALPTAAVAQPVLSGAAGEPVELDGSPSVAAAGGALEYAWRQVSGPAAGLTDATRAVATVVPFYPGVHIFELLVTENGSPGVPVRVEVDASAPGRGIPQAAVAAPGPATVDQAVTLDGTASRDPDGHALRFRWTQTGGPWVPLDDAASQAPTFRPHQPGTYVFELEVDDYKIRSAPVTATVTVSPVQGGNP</sequence>
<reference evidence="11" key="1">
    <citation type="journal article" date="2022" name="Int. J. Syst. Evol. Microbiol.">
        <title>Anaeromyxobacter oryzae sp. nov., Anaeromyxobacter diazotrophicus sp. nov. and Anaeromyxobacter paludicola sp. nov., isolated from paddy soils.</title>
        <authorList>
            <person name="Itoh H."/>
            <person name="Xu Z."/>
            <person name="Mise K."/>
            <person name="Masuda Y."/>
            <person name="Ushijima N."/>
            <person name="Hayakawa C."/>
            <person name="Shiratori Y."/>
            <person name="Senoo K."/>
        </authorList>
    </citation>
    <scope>NUCLEOTIDE SEQUENCE [LARGE SCALE GENOMIC DNA]</scope>
    <source>
        <strain evidence="11">Red630</strain>
    </source>
</reference>
<dbReference type="InterPro" id="IPR029865">
    <property type="entry name" value="KIAA0319-like"/>
</dbReference>
<evidence type="ECO:0000256" key="1">
    <source>
        <dbReference type="ARBA" id="ARBA00004613"/>
    </source>
</evidence>
<dbReference type="PROSITE" id="PS50194">
    <property type="entry name" value="FILAMIN_REPEAT"/>
    <property type="match status" value="1"/>
</dbReference>
<evidence type="ECO:0000256" key="6">
    <source>
        <dbReference type="PROSITE-ProRule" id="PRU00504"/>
    </source>
</evidence>
<dbReference type="InterPro" id="IPR022409">
    <property type="entry name" value="PKD/Chitinase_dom"/>
</dbReference>
<evidence type="ECO:0000256" key="5">
    <source>
        <dbReference type="ARBA" id="ARBA00022837"/>
    </source>
</evidence>
<evidence type="ECO:0000256" key="8">
    <source>
        <dbReference type="SAM" id="SignalP"/>
    </source>
</evidence>
<keyword evidence="3 8" id="KW-0732">Signal</keyword>
<evidence type="ECO:0000313" key="10">
    <source>
        <dbReference type="EMBL" id="BDG07394.1"/>
    </source>
</evidence>
<dbReference type="Gene3D" id="2.60.40.10">
    <property type="entry name" value="Immunoglobulins"/>
    <property type="match status" value="4"/>
</dbReference>
<evidence type="ECO:0000256" key="3">
    <source>
        <dbReference type="ARBA" id="ARBA00022729"/>
    </source>
</evidence>
<dbReference type="SUPFAM" id="SSF103647">
    <property type="entry name" value="TSP type-3 repeat"/>
    <property type="match status" value="1"/>
</dbReference>
<feature type="domain" description="PKD" evidence="9">
    <location>
        <begin position="177"/>
        <end position="230"/>
    </location>
</feature>
<dbReference type="EMBL" id="AP025592">
    <property type="protein sequence ID" value="BDG07394.1"/>
    <property type="molecule type" value="Genomic_DNA"/>
</dbReference>
<dbReference type="Pfam" id="PF22352">
    <property type="entry name" value="K319L-like_PKD"/>
    <property type="match status" value="4"/>
</dbReference>
<feature type="chain" id="PRO_5045391850" description="PKD domain-containing protein" evidence="8">
    <location>
        <begin position="29"/>
        <end position="1042"/>
    </location>
</feature>
<gene>
    <name evidence="10" type="ORF">AMPC_05070</name>
</gene>
<dbReference type="SUPFAM" id="SSF49299">
    <property type="entry name" value="PKD domain"/>
    <property type="match status" value="3"/>
</dbReference>
<feature type="signal peptide" evidence="8">
    <location>
        <begin position="1"/>
        <end position="28"/>
    </location>
</feature>
<feature type="repeat" description="NHL" evidence="6">
    <location>
        <begin position="461"/>
        <end position="501"/>
    </location>
</feature>
<evidence type="ECO:0000313" key="11">
    <source>
        <dbReference type="Proteomes" id="UP001162734"/>
    </source>
</evidence>
<dbReference type="PROSITE" id="PS51125">
    <property type="entry name" value="NHL"/>
    <property type="match status" value="1"/>
</dbReference>
<name>A0ABM7X6C7_9BACT</name>
<dbReference type="InterPro" id="IPR059100">
    <property type="entry name" value="TSP3_bac"/>
</dbReference>
<keyword evidence="2" id="KW-0964">Secreted</keyword>
<dbReference type="Gene3D" id="2.120.10.30">
    <property type="entry name" value="TolB, C-terminal domain"/>
    <property type="match status" value="2"/>
</dbReference>
<dbReference type="PANTHER" id="PTHR46182">
    <property type="entry name" value="FI19480P1"/>
    <property type="match status" value="1"/>
</dbReference>
<dbReference type="InterPro" id="IPR001258">
    <property type="entry name" value="NHL_repeat"/>
</dbReference>
<dbReference type="PANTHER" id="PTHR46182:SF2">
    <property type="entry name" value="FI19480P1"/>
    <property type="match status" value="1"/>
</dbReference>
<evidence type="ECO:0000256" key="7">
    <source>
        <dbReference type="SAM" id="MobiDB-lite"/>
    </source>
</evidence>
<protein>
    <recommendedName>
        <fullName evidence="9">PKD domain-containing protein</fullName>
    </recommendedName>
</protein>
<keyword evidence="4" id="KW-0677">Repeat</keyword>
<dbReference type="Proteomes" id="UP001162734">
    <property type="component" value="Chromosome"/>
</dbReference>
<feature type="region of interest" description="Disordered" evidence="7">
    <location>
        <begin position="551"/>
        <end position="598"/>
    </location>
</feature>
<dbReference type="InterPro" id="IPR035986">
    <property type="entry name" value="PKD_dom_sf"/>
</dbReference>
<comment type="subcellular location">
    <subcellularLocation>
        <location evidence="1">Secreted</location>
    </subcellularLocation>
</comment>
<evidence type="ECO:0000256" key="4">
    <source>
        <dbReference type="ARBA" id="ARBA00022737"/>
    </source>
</evidence>
<proteinExistence type="predicted"/>
<accession>A0ABM7X6C7</accession>
<dbReference type="InterPro" id="IPR017868">
    <property type="entry name" value="Filamin/ABP280_repeat-like"/>
</dbReference>
<dbReference type="InterPro" id="IPR011042">
    <property type="entry name" value="6-blade_b-propeller_TolB-like"/>
</dbReference>
<keyword evidence="5" id="KW-0106">Calcium</keyword>
<dbReference type="SMART" id="SM00089">
    <property type="entry name" value="PKD"/>
    <property type="match status" value="4"/>
</dbReference>
<organism evidence="10 11">
    <name type="scientific">Anaeromyxobacter paludicola</name>
    <dbReference type="NCBI Taxonomy" id="2918171"/>
    <lineage>
        <taxon>Bacteria</taxon>
        <taxon>Pseudomonadati</taxon>
        <taxon>Myxococcota</taxon>
        <taxon>Myxococcia</taxon>
        <taxon>Myxococcales</taxon>
        <taxon>Cystobacterineae</taxon>
        <taxon>Anaeromyxobacteraceae</taxon>
        <taxon>Anaeromyxobacter</taxon>
    </lineage>
</organism>